<gene>
    <name evidence="4 6" type="primary">mtaD</name>
    <name evidence="6" type="ORF">DAMNIGENAA_32210</name>
</gene>
<comment type="caution">
    <text evidence="4">Lacks conserved residue(s) required for the propagation of feature annotation.</text>
</comment>
<dbReference type="FunFam" id="3.20.20.140:FF:000014">
    <property type="entry name" value="5-methylthioadenosine/S-adenosylhomocysteine deaminase"/>
    <property type="match status" value="1"/>
</dbReference>
<keyword evidence="2 4" id="KW-0378">Hydrolase</keyword>
<comment type="catalytic activity">
    <reaction evidence="4">
        <text>S-methyl-5'-thioadenosine + H2O + H(+) = S-methyl-5'-thioinosine + NH4(+)</text>
        <dbReference type="Rhea" id="RHEA:25025"/>
        <dbReference type="ChEBI" id="CHEBI:15377"/>
        <dbReference type="ChEBI" id="CHEBI:15378"/>
        <dbReference type="ChEBI" id="CHEBI:17509"/>
        <dbReference type="ChEBI" id="CHEBI:28938"/>
        <dbReference type="ChEBI" id="CHEBI:48595"/>
        <dbReference type="EC" id="3.5.4.31"/>
    </reaction>
</comment>
<keyword evidence="3 4" id="KW-0862">Zinc</keyword>
<feature type="binding site" evidence="4">
    <location>
        <position position="288"/>
    </location>
    <ligand>
        <name>Zn(2+)</name>
        <dbReference type="ChEBI" id="CHEBI:29105"/>
    </ligand>
</feature>
<feature type="binding site" evidence="4">
    <location>
        <position position="288"/>
    </location>
    <ligand>
        <name>substrate</name>
    </ligand>
</feature>
<dbReference type="PANTHER" id="PTHR43794:SF11">
    <property type="entry name" value="AMIDOHYDROLASE-RELATED DOMAIN-CONTAINING PROTEIN"/>
    <property type="match status" value="1"/>
</dbReference>
<evidence type="ECO:0000259" key="5">
    <source>
        <dbReference type="Pfam" id="PF01979"/>
    </source>
</evidence>
<dbReference type="Gene3D" id="3.20.20.140">
    <property type="entry name" value="Metal-dependent hydrolases"/>
    <property type="match status" value="1"/>
</dbReference>
<dbReference type="Gene3D" id="2.30.40.10">
    <property type="entry name" value="Urease, subunit C, domain 1"/>
    <property type="match status" value="1"/>
</dbReference>
<name>A0A9W6L8J6_9BACT</name>
<dbReference type="RefSeq" id="WP_281795824.1">
    <property type="nucleotide sequence ID" value="NZ_BSDR01000001.1"/>
</dbReference>
<evidence type="ECO:0000256" key="2">
    <source>
        <dbReference type="ARBA" id="ARBA00022801"/>
    </source>
</evidence>
<comment type="caution">
    <text evidence="6">The sequence shown here is derived from an EMBL/GenBank/DDBJ whole genome shotgun (WGS) entry which is preliminary data.</text>
</comment>
<dbReference type="Pfam" id="PF01979">
    <property type="entry name" value="Amidohydro_1"/>
    <property type="match status" value="1"/>
</dbReference>
<feature type="domain" description="Amidohydrolase-related" evidence="5">
    <location>
        <begin position="42"/>
        <end position="391"/>
    </location>
</feature>
<dbReference type="EC" id="3.5.4.28" evidence="4"/>
<keyword evidence="7" id="KW-1185">Reference proteome</keyword>
<dbReference type="GO" id="GO:0090614">
    <property type="term" value="F:5'-methylthioadenosine deaminase activity"/>
    <property type="evidence" value="ECO:0007669"/>
    <property type="project" value="UniProtKB-UniRule"/>
</dbReference>
<comment type="catalytic activity">
    <reaction evidence="4">
        <text>S-adenosyl-L-homocysteine + H2O + H(+) = S-inosyl-L-homocysteine + NH4(+)</text>
        <dbReference type="Rhea" id="RHEA:20716"/>
        <dbReference type="ChEBI" id="CHEBI:15377"/>
        <dbReference type="ChEBI" id="CHEBI:15378"/>
        <dbReference type="ChEBI" id="CHEBI:28938"/>
        <dbReference type="ChEBI" id="CHEBI:57856"/>
        <dbReference type="ChEBI" id="CHEBI:57985"/>
        <dbReference type="EC" id="3.5.4.28"/>
    </reaction>
</comment>
<dbReference type="GO" id="GO:0050270">
    <property type="term" value="F:S-adenosylhomocysteine deaminase activity"/>
    <property type="evidence" value="ECO:0007669"/>
    <property type="project" value="UniProtKB-UniRule"/>
</dbReference>
<accession>A0A9W6L8J6</accession>
<evidence type="ECO:0000313" key="6">
    <source>
        <dbReference type="EMBL" id="GLI35788.1"/>
    </source>
</evidence>
<comment type="function">
    <text evidence="4">Catalyzes the deamination of 5-methylthioadenosine and S-adenosyl-L-homocysteine into 5-methylthioinosine and S-inosyl-L-homocysteine, respectively. Is also able to deaminate adenosine.</text>
</comment>
<comment type="similarity">
    <text evidence="4">Belongs to the metallo-dependent hydrolases superfamily. MTA/SAH deaminase family.</text>
</comment>
<organism evidence="6 7">
    <name type="scientific">Desulforhabdus amnigena</name>
    <dbReference type="NCBI Taxonomy" id="40218"/>
    <lineage>
        <taxon>Bacteria</taxon>
        <taxon>Pseudomonadati</taxon>
        <taxon>Thermodesulfobacteriota</taxon>
        <taxon>Syntrophobacteria</taxon>
        <taxon>Syntrophobacterales</taxon>
        <taxon>Syntrophobacteraceae</taxon>
        <taxon>Desulforhabdus</taxon>
    </lineage>
</organism>
<dbReference type="HAMAP" id="MF_01281">
    <property type="entry name" value="MTA_SAH_deamin"/>
    <property type="match status" value="1"/>
</dbReference>
<dbReference type="EC" id="3.5.4.31" evidence="4"/>
<keyword evidence="1 4" id="KW-0479">Metal-binding</keyword>
<dbReference type="InterPro" id="IPR023512">
    <property type="entry name" value="Deaminase_MtaD/DadD"/>
</dbReference>
<dbReference type="EMBL" id="BSDR01000001">
    <property type="protein sequence ID" value="GLI35788.1"/>
    <property type="molecule type" value="Genomic_DNA"/>
</dbReference>
<feature type="binding site" evidence="4">
    <location>
        <position position="52"/>
    </location>
    <ligand>
        <name>Zn(2+)</name>
        <dbReference type="ChEBI" id="CHEBI:29105"/>
    </ligand>
</feature>
<protein>
    <recommendedName>
        <fullName evidence="4">5-methylthioadenosine/S-adenosylhomocysteine deaminase</fullName>
        <shortName evidence="4">MTA/SAH deaminase</shortName>
        <ecNumber evidence="4">3.5.4.28</ecNumber>
        <ecNumber evidence="4">3.5.4.31</ecNumber>
    </recommendedName>
</protein>
<dbReference type="InterPro" id="IPR011059">
    <property type="entry name" value="Metal-dep_hydrolase_composite"/>
</dbReference>
<reference evidence="6" key="1">
    <citation type="submission" date="2022-12" db="EMBL/GenBank/DDBJ databases">
        <title>Reference genome sequencing for broad-spectrum identification of bacterial and archaeal isolates by mass spectrometry.</title>
        <authorList>
            <person name="Sekiguchi Y."/>
            <person name="Tourlousse D.M."/>
        </authorList>
    </citation>
    <scope>NUCLEOTIDE SEQUENCE</scope>
    <source>
        <strain evidence="6">ASRB1</strain>
    </source>
</reference>
<proteinExistence type="inferred from homology"/>
<evidence type="ECO:0000256" key="1">
    <source>
        <dbReference type="ARBA" id="ARBA00022723"/>
    </source>
</evidence>
<evidence type="ECO:0000256" key="4">
    <source>
        <dbReference type="HAMAP-Rule" id="MF_01281"/>
    </source>
</evidence>
<dbReference type="InterPro" id="IPR032466">
    <property type="entry name" value="Metal_Hydrolase"/>
</dbReference>
<feature type="binding site" evidence="4">
    <location>
        <position position="50"/>
    </location>
    <ligand>
        <name>Zn(2+)</name>
        <dbReference type="ChEBI" id="CHEBI:29105"/>
    </ligand>
</feature>
<dbReference type="AlphaFoldDB" id="A0A9W6L8J6"/>
<comment type="cofactor">
    <cofactor evidence="4">
        <name>Zn(2+)</name>
        <dbReference type="ChEBI" id="CHEBI:29105"/>
    </cofactor>
    <text evidence="4">Binds 1 zinc ion per subunit.</text>
</comment>
<dbReference type="PANTHER" id="PTHR43794">
    <property type="entry name" value="AMINOHYDROLASE SSNA-RELATED"/>
    <property type="match status" value="1"/>
</dbReference>
<dbReference type="InterPro" id="IPR006680">
    <property type="entry name" value="Amidohydro-rel"/>
</dbReference>
<feature type="binding site" evidence="4">
    <location>
        <position position="203"/>
    </location>
    <ligand>
        <name>substrate</name>
    </ligand>
</feature>
<dbReference type="CDD" id="cd01298">
    <property type="entry name" value="ATZ_TRZ_like"/>
    <property type="match status" value="1"/>
</dbReference>
<evidence type="ECO:0000313" key="7">
    <source>
        <dbReference type="Proteomes" id="UP001144372"/>
    </source>
</evidence>
<dbReference type="SUPFAM" id="SSF51556">
    <property type="entry name" value="Metallo-dependent hydrolases"/>
    <property type="match status" value="1"/>
</dbReference>
<dbReference type="GO" id="GO:0046872">
    <property type="term" value="F:metal ion binding"/>
    <property type="evidence" value="ECO:0007669"/>
    <property type="project" value="UniProtKB-KW"/>
</dbReference>
<dbReference type="SUPFAM" id="SSF51338">
    <property type="entry name" value="Composite domain of metallo-dependent hydrolases"/>
    <property type="match status" value="2"/>
</dbReference>
<feature type="binding site" evidence="4">
    <location>
        <position position="173"/>
    </location>
    <ligand>
        <name>substrate</name>
    </ligand>
</feature>
<dbReference type="Proteomes" id="UP001144372">
    <property type="component" value="Unassembled WGS sequence"/>
</dbReference>
<feature type="binding site" evidence="4">
    <location>
        <position position="200"/>
    </location>
    <ligand>
        <name>Zn(2+)</name>
        <dbReference type="ChEBI" id="CHEBI:29105"/>
    </ligand>
</feature>
<dbReference type="InterPro" id="IPR050287">
    <property type="entry name" value="MTA/SAH_deaminase"/>
</dbReference>
<feature type="binding site" evidence="4">
    <location>
        <position position="79"/>
    </location>
    <ligand>
        <name>substrate</name>
    </ligand>
</feature>
<sequence length="427" mass="46727">MLCIPSGAVAIDGDTLAAVGPTTEIQANFRGRREMDLRGHLLMPGLVNAHTHAAMSCFRGLGSDLPLMQWLHEVIFPVEATHINPETVYWGSLLSAVEMLKNGITTFCDGYFYEESVARAAMESGIRAVLGQGIVDFPSPDLPDPGRARERAEAFLAAFPGDTDRLRPSLFCHAPYTCGAGTLQWVKSLCRERNILFQIHLSETAGEVLELTEKKGMRPVFYLDTLGILDDLTLCAHAVWLTPAEMELLALRRVGISHNVESNMKLASGVAQVPQLLTSGVAVGLGTDGCASNNDLDLFSEMDKASKLQKVFAKDPTVFPAWKVLRLATCEGASVLGWERKIGSLEPEKKADFIAIDLNQPHLTPLYNPVSQLVYTVRGSDVRHVWVGGRHVVSDGRVKDVNEAQVMKEVGRIAFRVKKETCLPIHG</sequence>
<evidence type="ECO:0000256" key="3">
    <source>
        <dbReference type="ARBA" id="ARBA00022833"/>
    </source>
</evidence>